<dbReference type="GO" id="GO:0016301">
    <property type="term" value="F:kinase activity"/>
    <property type="evidence" value="ECO:0007669"/>
    <property type="project" value="UniProtKB-KW"/>
</dbReference>
<dbReference type="EMBL" id="JBHUCM010000067">
    <property type="protein sequence ID" value="MFD1546558.1"/>
    <property type="molecule type" value="Genomic_DNA"/>
</dbReference>
<keyword evidence="8" id="KW-0902">Two-component regulatory system</keyword>
<evidence type="ECO:0000256" key="5">
    <source>
        <dbReference type="ARBA" id="ARBA00022741"/>
    </source>
</evidence>
<keyword evidence="3" id="KW-0597">Phosphoprotein</keyword>
<keyword evidence="12" id="KW-1185">Reference proteome</keyword>
<evidence type="ECO:0000259" key="10">
    <source>
        <dbReference type="Pfam" id="PF07730"/>
    </source>
</evidence>
<dbReference type="Pfam" id="PF07730">
    <property type="entry name" value="HisKA_3"/>
    <property type="match status" value="1"/>
</dbReference>
<dbReference type="InterPro" id="IPR011712">
    <property type="entry name" value="Sig_transdc_His_kin_sub3_dim/P"/>
</dbReference>
<feature type="transmembrane region" description="Helical" evidence="9">
    <location>
        <begin position="68"/>
        <end position="85"/>
    </location>
</feature>
<dbReference type="CDD" id="cd16917">
    <property type="entry name" value="HATPase_UhpB-NarQ-NarX-like"/>
    <property type="match status" value="1"/>
</dbReference>
<evidence type="ECO:0000313" key="11">
    <source>
        <dbReference type="EMBL" id="MFD1546558.1"/>
    </source>
</evidence>
<comment type="caution">
    <text evidence="11">The sequence shown here is derived from an EMBL/GenBank/DDBJ whole genome shotgun (WGS) entry which is preliminary data.</text>
</comment>
<keyword evidence="9" id="KW-0812">Transmembrane</keyword>
<evidence type="ECO:0000256" key="9">
    <source>
        <dbReference type="SAM" id="Phobius"/>
    </source>
</evidence>
<evidence type="ECO:0000256" key="7">
    <source>
        <dbReference type="ARBA" id="ARBA00022840"/>
    </source>
</evidence>
<evidence type="ECO:0000313" key="12">
    <source>
        <dbReference type="Proteomes" id="UP001597097"/>
    </source>
</evidence>
<evidence type="ECO:0000256" key="2">
    <source>
        <dbReference type="ARBA" id="ARBA00012438"/>
    </source>
</evidence>
<dbReference type="PANTHER" id="PTHR24421:SF10">
    <property type="entry name" value="NITRATE_NITRITE SENSOR PROTEIN NARQ"/>
    <property type="match status" value="1"/>
</dbReference>
<evidence type="ECO:0000256" key="8">
    <source>
        <dbReference type="ARBA" id="ARBA00023012"/>
    </source>
</evidence>
<dbReference type="InterPro" id="IPR050482">
    <property type="entry name" value="Sensor_HK_TwoCompSys"/>
</dbReference>
<sequence length="294" mass="30978">MAIALGLAVVLAIILDAVADGGPALAVLLYCLGIAAVRLPLRHSAPIGVLAIGGLLVEGAIHGRLGRDLSLILSACLVFLVAYSVKERRAARAAEAREAVLAERARIAREIHDILAHSLSAQLVHLEGAKLLLRADKTDEALDRVVHARDLAKSGLEEARRAVSALREDPPALPQALRTLAEDFQATTGRPCTLHISGAEHRLPPEAELALLRTAQEALTNVRRHAPGSPATVRLLYEPGSCDLRITNPASAEPGTPGGGYGLVGMRERAELLGGTLSAGETTDGFQVRLWVPA</sequence>
<keyword evidence="5" id="KW-0547">Nucleotide-binding</keyword>
<proteinExistence type="predicted"/>
<comment type="catalytic activity">
    <reaction evidence="1">
        <text>ATP + protein L-histidine = ADP + protein N-phospho-L-histidine.</text>
        <dbReference type="EC" id="2.7.13.3"/>
    </reaction>
</comment>
<gene>
    <name evidence="11" type="ORF">ACFSJ0_56645</name>
</gene>
<keyword evidence="9" id="KW-1133">Transmembrane helix</keyword>
<dbReference type="RefSeq" id="WP_219527565.1">
    <property type="nucleotide sequence ID" value="NZ_JAHKRM010000002.1"/>
</dbReference>
<keyword evidence="9" id="KW-0472">Membrane</keyword>
<keyword evidence="6 11" id="KW-0418">Kinase</keyword>
<reference evidence="12" key="1">
    <citation type="journal article" date="2019" name="Int. J. Syst. Evol. Microbiol.">
        <title>The Global Catalogue of Microorganisms (GCM) 10K type strain sequencing project: providing services to taxonomists for standard genome sequencing and annotation.</title>
        <authorList>
            <consortium name="The Broad Institute Genomics Platform"/>
            <consortium name="The Broad Institute Genome Sequencing Center for Infectious Disease"/>
            <person name="Wu L."/>
            <person name="Ma J."/>
        </authorList>
    </citation>
    <scope>NUCLEOTIDE SEQUENCE [LARGE SCALE GENOMIC DNA]</scope>
    <source>
        <strain evidence="12">CGMCC 1.15399</strain>
    </source>
</reference>
<dbReference type="Proteomes" id="UP001597097">
    <property type="component" value="Unassembled WGS sequence"/>
</dbReference>
<keyword evidence="4" id="KW-0808">Transferase</keyword>
<dbReference type="EC" id="2.7.13.3" evidence="2"/>
<accession>A0ABW4GVQ5</accession>
<feature type="domain" description="Signal transduction histidine kinase subgroup 3 dimerisation and phosphoacceptor" evidence="10">
    <location>
        <begin position="103"/>
        <end position="169"/>
    </location>
</feature>
<evidence type="ECO:0000256" key="1">
    <source>
        <dbReference type="ARBA" id="ARBA00000085"/>
    </source>
</evidence>
<evidence type="ECO:0000256" key="6">
    <source>
        <dbReference type="ARBA" id="ARBA00022777"/>
    </source>
</evidence>
<feature type="transmembrane region" description="Helical" evidence="9">
    <location>
        <begin position="43"/>
        <end position="61"/>
    </location>
</feature>
<evidence type="ECO:0000256" key="3">
    <source>
        <dbReference type="ARBA" id="ARBA00022553"/>
    </source>
</evidence>
<evidence type="ECO:0000256" key="4">
    <source>
        <dbReference type="ARBA" id="ARBA00022679"/>
    </source>
</evidence>
<protein>
    <recommendedName>
        <fullName evidence="2">histidine kinase</fullName>
        <ecNumber evidence="2">2.7.13.3</ecNumber>
    </recommendedName>
</protein>
<keyword evidence="7" id="KW-0067">ATP-binding</keyword>
<organism evidence="11 12">
    <name type="scientific">Nonomuraea guangzhouensis</name>
    <dbReference type="NCBI Taxonomy" id="1291555"/>
    <lineage>
        <taxon>Bacteria</taxon>
        <taxon>Bacillati</taxon>
        <taxon>Actinomycetota</taxon>
        <taxon>Actinomycetes</taxon>
        <taxon>Streptosporangiales</taxon>
        <taxon>Streptosporangiaceae</taxon>
        <taxon>Nonomuraea</taxon>
    </lineage>
</organism>
<name>A0ABW4GVQ5_9ACTN</name>
<dbReference type="PANTHER" id="PTHR24421">
    <property type="entry name" value="NITRATE/NITRITE SENSOR PROTEIN NARX-RELATED"/>
    <property type="match status" value="1"/>
</dbReference>